<sequence>MTILTTSRRPTPEIRAFARDLAFALGCDHMNRGKAGLRELSPKDPAILFIEKKQEKIAIRLEVEGDLKGEIIVSGWSVEVREGEMQRGIFTSDQSVYDLLNRYVPVTMVENQVGTITFDGRQRRLYRCEK</sequence>
<evidence type="ECO:0000313" key="1">
    <source>
        <dbReference type="EMBL" id="MCQ1538416.1"/>
    </source>
</evidence>
<reference evidence="1 2" key="1">
    <citation type="submission" date="2019-08" db="EMBL/GenBank/DDBJ databases">
        <authorList>
            <person name="Chen S.-C."/>
            <person name="Lai M.-C."/>
            <person name="You Y.-T."/>
        </authorList>
    </citation>
    <scope>NUCLEOTIDE SEQUENCE [LARGE SCALE GENOMIC DNA]</scope>
    <source>
        <strain evidence="1 2">P2F9704a</strain>
    </source>
</reference>
<evidence type="ECO:0008006" key="3">
    <source>
        <dbReference type="Google" id="ProtNLM"/>
    </source>
</evidence>
<keyword evidence="2" id="KW-1185">Reference proteome</keyword>
<proteinExistence type="predicted"/>
<dbReference type="SUPFAM" id="SSF52954">
    <property type="entry name" value="Class II aaRS ABD-related"/>
    <property type="match status" value="1"/>
</dbReference>
<organism evidence="1 2">
    <name type="scientific">Methanocalculus taiwanensis</name>
    <dbReference type="NCBI Taxonomy" id="106207"/>
    <lineage>
        <taxon>Archaea</taxon>
        <taxon>Methanobacteriati</taxon>
        <taxon>Methanobacteriota</taxon>
        <taxon>Stenosarchaea group</taxon>
        <taxon>Methanomicrobia</taxon>
        <taxon>Methanomicrobiales</taxon>
        <taxon>Methanocalculaceae</taxon>
        <taxon>Methanocalculus</taxon>
    </lineage>
</organism>
<dbReference type="EMBL" id="VOTZ01000009">
    <property type="protein sequence ID" value="MCQ1538416.1"/>
    <property type="molecule type" value="Genomic_DNA"/>
</dbReference>
<dbReference type="RefSeq" id="WP_255332362.1">
    <property type="nucleotide sequence ID" value="NZ_VOTZ01000009.1"/>
</dbReference>
<evidence type="ECO:0000313" key="2">
    <source>
        <dbReference type="Proteomes" id="UP001524383"/>
    </source>
</evidence>
<dbReference type="AlphaFoldDB" id="A0ABD4TI72"/>
<protein>
    <recommendedName>
        <fullName evidence="3">Brix domain-containing ribosomal biogenesis protein</fullName>
    </recommendedName>
</protein>
<dbReference type="Gene3D" id="3.40.50.10480">
    <property type="entry name" value="Probable brix-domain ribosomal biogenesis protein"/>
    <property type="match status" value="1"/>
</dbReference>
<gene>
    <name evidence="1" type="ORF">FTO68_05365</name>
</gene>
<dbReference type="Proteomes" id="UP001524383">
    <property type="component" value="Unassembled WGS sequence"/>
</dbReference>
<name>A0ABD4TI72_9EURY</name>
<accession>A0ABD4TI72</accession>
<comment type="caution">
    <text evidence="1">The sequence shown here is derived from an EMBL/GenBank/DDBJ whole genome shotgun (WGS) entry which is preliminary data.</text>
</comment>